<reference evidence="1" key="1">
    <citation type="submission" date="2023-03" db="EMBL/GenBank/DDBJ databases">
        <title>Chromosome-scale reference genome and RAD-based genetic map of yellow starthistle (Centaurea solstitialis) reveal putative structural variation and QTLs associated with invader traits.</title>
        <authorList>
            <person name="Reatini B."/>
            <person name="Cang F.A."/>
            <person name="Jiang Q."/>
            <person name="Mckibben M.T.W."/>
            <person name="Barker M.S."/>
            <person name="Rieseberg L.H."/>
            <person name="Dlugosch K.M."/>
        </authorList>
    </citation>
    <scope>NUCLEOTIDE SEQUENCE</scope>
    <source>
        <strain evidence="1">CAN-66</strain>
        <tissue evidence="1">Leaf</tissue>
    </source>
</reference>
<organism evidence="1 2">
    <name type="scientific">Centaurea solstitialis</name>
    <name type="common">yellow star-thistle</name>
    <dbReference type="NCBI Taxonomy" id="347529"/>
    <lineage>
        <taxon>Eukaryota</taxon>
        <taxon>Viridiplantae</taxon>
        <taxon>Streptophyta</taxon>
        <taxon>Embryophyta</taxon>
        <taxon>Tracheophyta</taxon>
        <taxon>Spermatophyta</taxon>
        <taxon>Magnoliopsida</taxon>
        <taxon>eudicotyledons</taxon>
        <taxon>Gunneridae</taxon>
        <taxon>Pentapetalae</taxon>
        <taxon>asterids</taxon>
        <taxon>campanulids</taxon>
        <taxon>Asterales</taxon>
        <taxon>Asteraceae</taxon>
        <taxon>Carduoideae</taxon>
        <taxon>Cardueae</taxon>
        <taxon>Centaureinae</taxon>
        <taxon>Centaurea</taxon>
    </lineage>
</organism>
<dbReference type="InterPro" id="IPR043502">
    <property type="entry name" value="DNA/RNA_pol_sf"/>
</dbReference>
<dbReference type="PANTHER" id="PTHR24559:SF453">
    <property type="entry name" value="NUCLEOTIDYLTRANSFERASE, RIBONUCLEASE H"/>
    <property type="match status" value="1"/>
</dbReference>
<evidence type="ECO:0000313" key="2">
    <source>
        <dbReference type="Proteomes" id="UP001172457"/>
    </source>
</evidence>
<sequence length="524" mass="59037">MITSLVGMFKQSRRKAVKSESSIKEGGKGQVVRYQRRKDGLVMASAESRYGKACGKVLDVRGGWGRWQFPEKRTRREKEAIWEWKQGGSIGVFEAESRGCASRQSPRPGPRLEVAGGRSRNSLLCFSHFSFAVRPGREKRKFPNEIPRLQQFSLSLKLTDDVVEISGLGSAVDEIGEVLYEILLGLLSVKISSQSTETRAVRDSEVDQQVTIGSSTYRRRSLCCSEYVASEWRKVCMYVDVLEPKIREVMRGLELERQGRRVIVFQLTTEETMKELDVLSGGRLPMMCTLAKARKHVLLEGSSYLAYVVDSRKKTVANVPVVSEFLDIFPDDLPDISHERQVEFRIKLVPGVVSLRLVPGSTSGDAGIVTDVYRLPRDNQDYGKIPAVEDRRSLRSTSGSHVVLEDRSSRRVRGEDVHKAVFYTRYVYCEFIVMSFGLTNAPTALVDPKCRPMLVRSVILCLDEMLIYWGSREMQVEYIRGVLETYARHVECGGKKTAAIEILRRKLCEALGLISPGEVEDMAA</sequence>
<gene>
    <name evidence="1" type="ORF">OSB04_002516</name>
</gene>
<evidence type="ECO:0000313" key="1">
    <source>
        <dbReference type="EMBL" id="KAJ9566550.1"/>
    </source>
</evidence>
<dbReference type="Proteomes" id="UP001172457">
    <property type="component" value="Chromosome 1"/>
</dbReference>
<dbReference type="SUPFAM" id="SSF56672">
    <property type="entry name" value="DNA/RNA polymerases"/>
    <property type="match status" value="1"/>
</dbReference>
<keyword evidence="2" id="KW-1185">Reference proteome</keyword>
<comment type="caution">
    <text evidence="1">The sequence shown here is derived from an EMBL/GenBank/DDBJ whole genome shotgun (WGS) entry which is preliminary data.</text>
</comment>
<accession>A0AA38TT53</accession>
<dbReference type="PANTHER" id="PTHR24559">
    <property type="entry name" value="TRANSPOSON TY3-I GAG-POL POLYPROTEIN"/>
    <property type="match status" value="1"/>
</dbReference>
<dbReference type="InterPro" id="IPR053134">
    <property type="entry name" value="RNA-dir_DNA_polymerase"/>
</dbReference>
<dbReference type="EMBL" id="JARYMX010000001">
    <property type="protein sequence ID" value="KAJ9566550.1"/>
    <property type="molecule type" value="Genomic_DNA"/>
</dbReference>
<name>A0AA38TT53_9ASTR</name>
<dbReference type="AlphaFoldDB" id="A0AA38TT53"/>
<protein>
    <submittedName>
        <fullName evidence="1">Uncharacterized protein</fullName>
    </submittedName>
</protein>
<proteinExistence type="predicted"/>